<evidence type="ECO:0000313" key="2">
    <source>
        <dbReference type="EMBL" id="PIR46763.1"/>
    </source>
</evidence>
<accession>A0A2H0RJU3</accession>
<feature type="transmembrane region" description="Helical" evidence="1">
    <location>
        <begin position="34"/>
        <end position="56"/>
    </location>
</feature>
<keyword evidence="1" id="KW-0472">Membrane</keyword>
<dbReference type="EMBL" id="PCYL01000029">
    <property type="protein sequence ID" value="PIR46763.1"/>
    <property type="molecule type" value="Genomic_DNA"/>
</dbReference>
<dbReference type="InterPro" id="IPR012902">
    <property type="entry name" value="N_methyl_site"/>
</dbReference>
<keyword evidence="1" id="KW-1133">Transmembrane helix</keyword>
<evidence type="ECO:0000313" key="3">
    <source>
        <dbReference type="Proteomes" id="UP000230833"/>
    </source>
</evidence>
<keyword evidence="1" id="KW-0812">Transmembrane</keyword>
<dbReference type="Gene3D" id="2.60.40.1120">
    <property type="entry name" value="Carboxypeptidase-like, regulatory domain"/>
    <property type="match status" value="1"/>
</dbReference>
<name>A0A2H0RJU3_9BACT</name>
<proteinExistence type="predicted"/>
<sequence length="622" mass="66067">MKEPTAKAKSYKLDPTSSSKATSYQLQARRGFSFIELLIAIAVFSIVAAGMIQAFARTTLVLNASRAKVVGTFLASELLEEIRNLAYTSVGVEGSVPDGVLKRTEEHEHDSFSFTITNTVRNIDDPFDGTLGSTTAPDSAPADYKLVEVKVDCELCANFNPIVLTTTIAPKSLEAPEEGGGILVKVFDASGQALSGATVDVSATIGGDTITIQDITDVDGLLSLIGLPTAVEKYNLIVNKSGYSTDRTYPPGGVGNPNPTKSDVTVATGTATVIGFAIDKVSSLTVRTRDDICTPIADVNFDLSGSKKIGHDPDVFKFGGSFSTDGDGNKSWSTLEWDEYTTTLTDIAYDLAGTIPFSPFSLSPNASQDLFLILKPKSAKSLLIRVKDSATGLPITGASVAISDGVTSYTKDTGRGAKGQGDWSGGAGQATSSSAVESRYFSQDGNVDTASPMGSLRLTSTFGEYAESGELVSSAFDTETQSTFYTLTWSPSTQPLDAGDAPIKVQLASNLDGGEWNFVGPDGTAETYYTSSGETLSSVHDGDRYMRYKITMESASTTTTPSISDISFLYSTDCTPPGLVFWSGLSGGEWEIDATHPEYILVEESINLDNDWQEKVLSMTRI</sequence>
<dbReference type="Proteomes" id="UP000230833">
    <property type="component" value="Unassembled WGS sequence"/>
</dbReference>
<protein>
    <submittedName>
        <fullName evidence="2">Uncharacterized protein</fullName>
    </submittedName>
</protein>
<dbReference type="NCBIfam" id="TIGR02532">
    <property type="entry name" value="IV_pilin_GFxxxE"/>
    <property type="match status" value="1"/>
</dbReference>
<comment type="caution">
    <text evidence="2">The sequence shown here is derived from an EMBL/GenBank/DDBJ whole genome shotgun (WGS) entry which is preliminary data.</text>
</comment>
<reference evidence="2 3" key="1">
    <citation type="submission" date="2017-09" db="EMBL/GenBank/DDBJ databases">
        <title>Depth-based differentiation of microbial function through sediment-hosted aquifers and enrichment of novel symbionts in the deep terrestrial subsurface.</title>
        <authorList>
            <person name="Probst A.J."/>
            <person name="Ladd B."/>
            <person name="Jarett J.K."/>
            <person name="Geller-Mcgrath D.E."/>
            <person name="Sieber C.M."/>
            <person name="Emerson J.B."/>
            <person name="Anantharaman K."/>
            <person name="Thomas B.C."/>
            <person name="Malmstrom R."/>
            <person name="Stieglmeier M."/>
            <person name="Klingl A."/>
            <person name="Woyke T."/>
            <person name="Ryan C.M."/>
            <person name="Banfield J.F."/>
        </authorList>
    </citation>
    <scope>NUCLEOTIDE SEQUENCE [LARGE SCALE GENOMIC DNA]</scope>
    <source>
        <strain evidence="2">CG10_big_fil_rev_8_21_14_0_10_45_14</strain>
    </source>
</reference>
<evidence type="ECO:0000256" key="1">
    <source>
        <dbReference type="SAM" id="Phobius"/>
    </source>
</evidence>
<organism evidence="2 3">
    <name type="scientific">Candidatus Vogelbacteria bacterium CG10_big_fil_rev_8_21_14_0_10_45_14</name>
    <dbReference type="NCBI Taxonomy" id="1975042"/>
    <lineage>
        <taxon>Bacteria</taxon>
        <taxon>Candidatus Vogeliibacteriota</taxon>
    </lineage>
</organism>
<dbReference type="Pfam" id="PF07963">
    <property type="entry name" value="N_methyl"/>
    <property type="match status" value="1"/>
</dbReference>
<dbReference type="AlphaFoldDB" id="A0A2H0RJU3"/>
<gene>
    <name evidence="2" type="ORF">COV07_02775</name>
</gene>